<keyword evidence="3" id="KW-1185">Reference proteome</keyword>
<dbReference type="Pfam" id="PF18626">
    <property type="entry name" value="Gln_deamidase_2"/>
    <property type="match status" value="1"/>
</dbReference>
<feature type="domain" description="Protein glutaminase" evidence="1">
    <location>
        <begin position="83"/>
        <end position="199"/>
    </location>
</feature>
<dbReference type="InterPro" id="IPR041325">
    <property type="entry name" value="Gln_deamidase_2"/>
</dbReference>
<reference evidence="2 3" key="1">
    <citation type="submission" date="2007-01" db="EMBL/GenBank/DDBJ databases">
        <authorList>
            <person name="Haygood M."/>
            <person name="Podell S."/>
            <person name="Anderson C."/>
            <person name="Hopkinson B."/>
            <person name="Roe K."/>
            <person name="Barbeau K."/>
            <person name="Gaasterland T."/>
            <person name="Ferriera S."/>
            <person name="Johnson J."/>
            <person name="Kravitz S."/>
            <person name="Beeson K."/>
            <person name="Sutton G."/>
            <person name="Rogers Y.-H."/>
            <person name="Friedman R."/>
            <person name="Frazier M."/>
            <person name="Venter J.C."/>
        </authorList>
    </citation>
    <scope>NUCLEOTIDE SEQUENCE [LARGE SCALE GENOMIC DNA]</scope>
    <source>
        <strain evidence="2 3">ATCC 23134</strain>
    </source>
</reference>
<dbReference type="AlphaFoldDB" id="A1ZX38"/>
<dbReference type="EMBL" id="AAWS01000056">
    <property type="protein sequence ID" value="EAY25019.1"/>
    <property type="molecule type" value="Genomic_DNA"/>
</dbReference>
<comment type="caution">
    <text evidence="2">The sequence shown here is derived from an EMBL/GenBank/DDBJ whole genome shotgun (WGS) entry which is preliminary data.</text>
</comment>
<dbReference type="Gene3D" id="3.10.620.30">
    <property type="match status" value="1"/>
</dbReference>
<name>A1ZX38_MICM2</name>
<proteinExistence type="predicted"/>
<gene>
    <name evidence="2" type="ORF">M23134_07208</name>
</gene>
<evidence type="ECO:0000313" key="3">
    <source>
        <dbReference type="Proteomes" id="UP000004095"/>
    </source>
</evidence>
<dbReference type="Proteomes" id="UP000004095">
    <property type="component" value="Unassembled WGS sequence"/>
</dbReference>
<evidence type="ECO:0000313" key="2">
    <source>
        <dbReference type="EMBL" id="EAY25019.1"/>
    </source>
</evidence>
<accession>A1ZX38</accession>
<protein>
    <recommendedName>
        <fullName evidence="1">Protein glutaminase domain-containing protein</fullName>
    </recommendedName>
</protein>
<organism evidence="2 3">
    <name type="scientific">Microscilla marina ATCC 23134</name>
    <dbReference type="NCBI Taxonomy" id="313606"/>
    <lineage>
        <taxon>Bacteria</taxon>
        <taxon>Pseudomonadati</taxon>
        <taxon>Bacteroidota</taxon>
        <taxon>Cytophagia</taxon>
        <taxon>Cytophagales</taxon>
        <taxon>Microscillaceae</taxon>
        <taxon>Microscilla</taxon>
    </lineage>
</organism>
<sequence>MWESKQEIEKLSAILMKRAQVIEAGKFDPAQAPEIETELGVILLQLEYFEEVAHSVSADTKGVGYVAMFGNRKKKLPSEEKARKISNDIITDTLKNIPAFSFTENGCHMRAHIVAKRLKDEGIEAKKIFAISTNEKPIENDNLQTSSKYINTLGNKTNLWSYHTAALIEVEKEGKTLKYVIDPPLSNHPLTVDAWLNKISKVPLMELKNGSQILKRDYRKTNLGKSTIWRDSIGNFRSNINIYFEADVEFMTPIHMVEKKISFDDEYQQAKEILLPKFNFEAKAAELATFIQGKGVNNLTQTDITSIRSQYTMDQIALCIAKYSSGMYKGHGVEQMNLDKKLFPDQEERNFMKFVVYAISLGSPMVIQMYSNYVNTLQVKAGSKTNLKKFKTDFPKIFLILKEEANNIGKNFEQDLFK</sequence>
<evidence type="ECO:0000259" key="1">
    <source>
        <dbReference type="Pfam" id="PF18626"/>
    </source>
</evidence>